<dbReference type="InterPro" id="IPR016159">
    <property type="entry name" value="Cullin_repeat-like_dom_sf"/>
</dbReference>
<reference evidence="1" key="1">
    <citation type="submission" date="2020-11" db="EMBL/GenBank/DDBJ databases">
        <authorList>
            <person name="Tran Van P."/>
        </authorList>
    </citation>
    <scope>NUCLEOTIDE SEQUENCE</scope>
</reference>
<name>A0A7R9A5P9_9CRUS</name>
<sequence length="77" mass="8919">MRIESQRLQKKAIENLSDCFVPPQTTADDRHTDALWQSLKSVLEKILRKDCYGLSSEELQRAVRAMVLGRQGRRLYA</sequence>
<evidence type="ECO:0000313" key="1">
    <source>
        <dbReference type="EMBL" id="CAD7247314.1"/>
    </source>
</evidence>
<dbReference type="Gene3D" id="1.20.1310.10">
    <property type="entry name" value="Cullin Repeats"/>
    <property type="match status" value="1"/>
</dbReference>
<proteinExistence type="predicted"/>
<accession>A0A7R9A5P9</accession>
<gene>
    <name evidence="1" type="ORF">DSTB1V02_LOCUS7148</name>
</gene>
<protein>
    <submittedName>
        <fullName evidence="1">Uncharacterized protein</fullName>
    </submittedName>
</protein>
<dbReference type="EMBL" id="LR900935">
    <property type="protein sequence ID" value="CAD7247314.1"/>
    <property type="molecule type" value="Genomic_DNA"/>
</dbReference>
<dbReference type="SUPFAM" id="SSF74788">
    <property type="entry name" value="Cullin repeat-like"/>
    <property type="match status" value="1"/>
</dbReference>
<dbReference type="Proteomes" id="UP000677054">
    <property type="component" value="Unassembled WGS sequence"/>
</dbReference>
<dbReference type="AlphaFoldDB" id="A0A7R9A5P9"/>
<evidence type="ECO:0000313" key="2">
    <source>
        <dbReference type="Proteomes" id="UP000677054"/>
    </source>
</evidence>
<dbReference type="EMBL" id="CAJPEV010001418">
    <property type="protein sequence ID" value="CAG0892521.1"/>
    <property type="molecule type" value="Genomic_DNA"/>
</dbReference>
<keyword evidence="2" id="KW-1185">Reference proteome</keyword>
<organism evidence="1">
    <name type="scientific">Darwinula stevensoni</name>
    <dbReference type="NCBI Taxonomy" id="69355"/>
    <lineage>
        <taxon>Eukaryota</taxon>
        <taxon>Metazoa</taxon>
        <taxon>Ecdysozoa</taxon>
        <taxon>Arthropoda</taxon>
        <taxon>Crustacea</taxon>
        <taxon>Oligostraca</taxon>
        <taxon>Ostracoda</taxon>
        <taxon>Podocopa</taxon>
        <taxon>Podocopida</taxon>
        <taxon>Darwinulocopina</taxon>
        <taxon>Darwinuloidea</taxon>
        <taxon>Darwinulidae</taxon>
        <taxon>Darwinula</taxon>
    </lineage>
</organism>